<dbReference type="EMBL" id="LWDV01000009">
    <property type="protein sequence ID" value="OCL26361.1"/>
    <property type="molecule type" value="Genomic_DNA"/>
</dbReference>
<sequence>MFKEELIKEMKNYFGDDQRRIEHALQVTNYAERLIKLYQGDDINPEVIIYSAILHDIGIHQAEKKYNSPAGKYQEIEGPPIAKEILTSFDINKELIEEICQIIGHHHSPGTIKTTNFKLLYDADWLVNLPEEYGLENQKKPLAEVIDKIYLSDVAKSLAKSLFIKSFS</sequence>
<dbReference type="CDD" id="cd00077">
    <property type="entry name" value="HDc"/>
    <property type="match status" value="1"/>
</dbReference>
<gene>
    <name evidence="2" type="ORF">U472_10160</name>
</gene>
<dbReference type="Proteomes" id="UP000093514">
    <property type="component" value="Unassembled WGS sequence"/>
</dbReference>
<dbReference type="Pfam" id="PF01966">
    <property type="entry name" value="HD"/>
    <property type="match status" value="1"/>
</dbReference>
<reference evidence="2 3" key="2">
    <citation type="submission" date="2016-08" db="EMBL/GenBank/DDBJ databases">
        <title>Orenia metallireducens sp. nov. strain Z6, a Novel Metal-reducing Firmicute from the Deep Subsurface.</title>
        <authorList>
            <person name="Maxim B.I."/>
            <person name="Kenneth K."/>
            <person name="Flynn T.M."/>
            <person name="Oloughlin E.J."/>
            <person name="Locke R.A."/>
            <person name="Weber J.R."/>
            <person name="Egan S.M."/>
            <person name="Mackie R.I."/>
            <person name="Cann I.K."/>
        </authorList>
    </citation>
    <scope>NUCLEOTIDE SEQUENCE [LARGE SCALE GENOMIC DNA]</scope>
    <source>
        <strain evidence="2 3">Z6</strain>
    </source>
</reference>
<dbReference type="InterPro" id="IPR003607">
    <property type="entry name" value="HD/PDEase_dom"/>
</dbReference>
<organism evidence="2 3">
    <name type="scientific">Orenia metallireducens</name>
    <dbReference type="NCBI Taxonomy" id="1413210"/>
    <lineage>
        <taxon>Bacteria</taxon>
        <taxon>Bacillati</taxon>
        <taxon>Bacillota</taxon>
        <taxon>Clostridia</taxon>
        <taxon>Halanaerobiales</taxon>
        <taxon>Halobacteroidaceae</taxon>
        <taxon>Orenia</taxon>
    </lineage>
</organism>
<feature type="domain" description="HD/PDEase" evidence="1">
    <location>
        <begin position="16"/>
        <end position="138"/>
    </location>
</feature>
<dbReference type="SUPFAM" id="SSF109604">
    <property type="entry name" value="HD-domain/PDEase-like"/>
    <property type="match status" value="1"/>
</dbReference>
<dbReference type="Gene3D" id="1.10.3210.10">
    <property type="entry name" value="Hypothetical protein af1432"/>
    <property type="match status" value="1"/>
</dbReference>
<dbReference type="AlphaFoldDB" id="A0A1C0A820"/>
<evidence type="ECO:0000313" key="3">
    <source>
        <dbReference type="Proteomes" id="UP000093514"/>
    </source>
</evidence>
<dbReference type="RefSeq" id="WP_068718111.1">
    <property type="nucleotide sequence ID" value="NZ_LWDV01000009.1"/>
</dbReference>
<reference evidence="3" key="1">
    <citation type="submission" date="2016-07" db="EMBL/GenBank/DDBJ databases">
        <authorList>
            <person name="Florea S."/>
            <person name="Webb J.S."/>
            <person name="Jaromczyk J."/>
            <person name="Schardl C.L."/>
        </authorList>
    </citation>
    <scope>NUCLEOTIDE SEQUENCE [LARGE SCALE GENOMIC DNA]</scope>
    <source>
        <strain evidence="3">Z6</strain>
    </source>
</reference>
<accession>A0A1C0A820</accession>
<dbReference type="SMART" id="SM00471">
    <property type="entry name" value="HDc"/>
    <property type="match status" value="1"/>
</dbReference>
<proteinExistence type="predicted"/>
<protein>
    <recommendedName>
        <fullName evidence="1">HD/PDEase domain-containing protein</fullName>
    </recommendedName>
</protein>
<name>A0A1C0A820_9FIRM</name>
<comment type="caution">
    <text evidence="2">The sequence shown here is derived from an EMBL/GenBank/DDBJ whole genome shotgun (WGS) entry which is preliminary data.</text>
</comment>
<dbReference type="InterPro" id="IPR006674">
    <property type="entry name" value="HD_domain"/>
</dbReference>
<evidence type="ECO:0000259" key="1">
    <source>
        <dbReference type="SMART" id="SM00471"/>
    </source>
</evidence>
<dbReference type="OrthoDB" id="155250at2"/>
<evidence type="ECO:0000313" key="2">
    <source>
        <dbReference type="EMBL" id="OCL26361.1"/>
    </source>
</evidence>
<keyword evidence="3" id="KW-1185">Reference proteome</keyword>